<keyword evidence="1" id="KW-0812">Transmembrane</keyword>
<keyword evidence="1" id="KW-0472">Membrane</keyword>
<keyword evidence="3" id="KW-1185">Reference proteome</keyword>
<dbReference type="Proteomes" id="UP001157126">
    <property type="component" value="Unassembled WGS sequence"/>
</dbReference>
<reference evidence="3" key="1">
    <citation type="journal article" date="2019" name="Int. J. Syst. Evol. Microbiol.">
        <title>The Global Catalogue of Microorganisms (GCM) 10K type strain sequencing project: providing services to taxonomists for standard genome sequencing and annotation.</title>
        <authorList>
            <consortium name="The Broad Institute Genomics Platform"/>
            <consortium name="The Broad Institute Genome Sequencing Center for Infectious Disease"/>
            <person name="Wu L."/>
            <person name="Ma J."/>
        </authorList>
    </citation>
    <scope>NUCLEOTIDE SEQUENCE [LARGE SCALE GENOMIC DNA]</scope>
    <source>
        <strain evidence="3">NBRC 113072</strain>
    </source>
</reference>
<protein>
    <recommendedName>
        <fullName evidence="4">Fe-S oxidoreductase</fullName>
    </recommendedName>
</protein>
<organism evidence="2 3">
    <name type="scientific">Mobilicoccus caccae</name>
    <dbReference type="NCBI Taxonomy" id="1859295"/>
    <lineage>
        <taxon>Bacteria</taxon>
        <taxon>Bacillati</taxon>
        <taxon>Actinomycetota</taxon>
        <taxon>Actinomycetes</taxon>
        <taxon>Micrococcales</taxon>
        <taxon>Dermatophilaceae</taxon>
        <taxon>Mobilicoccus</taxon>
    </lineage>
</organism>
<proteinExistence type="predicted"/>
<keyword evidence="1" id="KW-1133">Transmembrane helix</keyword>
<accession>A0ABQ6IWT9</accession>
<gene>
    <name evidence="2" type="ORF">GCM10025883_32080</name>
</gene>
<evidence type="ECO:0000313" key="3">
    <source>
        <dbReference type="Proteomes" id="UP001157126"/>
    </source>
</evidence>
<evidence type="ECO:0000313" key="2">
    <source>
        <dbReference type="EMBL" id="GMA41163.1"/>
    </source>
</evidence>
<name>A0ABQ6IWT9_9MICO</name>
<sequence>MSAPLPMSALQITAIGLCLVIPTIGWVLLFRQVYRYTSLYRTGAPDRSRTDRPATRTATLLREFLGHTRMARLPVVAIAHWFTALGFLVLFSTLVNAFFQLVWPEFALPIIGHFPRTSGSSRSSPGAP</sequence>
<feature type="transmembrane region" description="Helical" evidence="1">
    <location>
        <begin position="75"/>
        <end position="99"/>
    </location>
</feature>
<feature type="transmembrane region" description="Helical" evidence="1">
    <location>
        <begin position="12"/>
        <end position="30"/>
    </location>
</feature>
<evidence type="ECO:0008006" key="4">
    <source>
        <dbReference type="Google" id="ProtNLM"/>
    </source>
</evidence>
<comment type="caution">
    <text evidence="2">The sequence shown here is derived from an EMBL/GenBank/DDBJ whole genome shotgun (WGS) entry which is preliminary data.</text>
</comment>
<evidence type="ECO:0000256" key="1">
    <source>
        <dbReference type="SAM" id="Phobius"/>
    </source>
</evidence>
<dbReference type="EMBL" id="BSUO01000001">
    <property type="protein sequence ID" value="GMA41163.1"/>
    <property type="molecule type" value="Genomic_DNA"/>
</dbReference>